<dbReference type="Proteomes" id="UP001642360">
    <property type="component" value="Unassembled WGS sequence"/>
</dbReference>
<gene>
    <name evidence="2" type="ORF">ILEXP_LOCUS35841</name>
</gene>
<dbReference type="AlphaFoldDB" id="A0ABC8TGE9"/>
<evidence type="ECO:0000313" key="3">
    <source>
        <dbReference type="Proteomes" id="UP001642360"/>
    </source>
</evidence>
<evidence type="ECO:0000256" key="1">
    <source>
        <dbReference type="SAM" id="MobiDB-lite"/>
    </source>
</evidence>
<dbReference type="EMBL" id="CAUOFW020004636">
    <property type="protein sequence ID" value="CAK9166615.1"/>
    <property type="molecule type" value="Genomic_DNA"/>
</dbReference>
<sequence length="305" mass="34091">MQHNVDQKVANAMPPQWERYQQLVKEWEQATTKANIAICSGGCLEKAQPIEKPPMFAFCLKPRGLEVPMKGSKQRPLRKFPLSGHSHAVQWDQDGLYAFGRRSNGFAFGDEKAIFPGNSHESSEATLLLQASTRAFSPRDFGGPGCFTSSTDGFEYNHNPKLYRNKSEKIGTFLSSSNQQMLASSNQRTIGRRSGVQGWNMALPEWPSQKHYLSEASQRHGMEQLEGPDLDEFRLRDASGAARHARNIAKLKRESAQKALYRADLAIHKAVVALMTAEAIKAAFEDSNGDGLSGRRQYQTMRESE</sequence>
<feature type="compositionally biased region" description="Polar residues" evidence="1">
    <location>
        <begin position="296"/>
        <end position="305"/>
    </location>
</feature>
<keyword evidence="3" id="KW-1185">Reference proteome</keyword>
<proteinExistence type="predicted"/>
<name>A0ABC8TGE9_9AQUA</name>
<evidence type="ECO:0000313" key="2">
    <source>
        <dbReference type="EMBL" id="CAK9166615.1"/>
    </source>
</evidence>
<reference evidence="2 3" key="1">
    <citation type="submission" date="2024-02" db="EMBL/GenBank/DDBJ databases">
        <authorList>
            <person name="Vignale AGUSTIN F."/>
            <person name="Sosa J E."/>
            <person name="Modenutti C."/>
        </authorList>
    </citation>
    <scope>NUCLEOTIDE SEQUENCE [LARGE SCALE GENOMIC DNA]</scope>
</reference>
<dbReference type="InterPro" id="IPR024943">
    <property type="entry name" value="Enhancer_polycomb"/>
</dbReference>
<accession>A0ABC8TGE9</accession>
<dbReference type="GO" id="GO:0000123">
    <property type="term" value="C:histone acetyltransferase complex"/>
    <property type="evidence" value="ECO:0007669"/>
    <property type="project" value="UniProtKB-ARBA"/>
</dbReference>
<dbReference type="PANTHER" id="PTHR14898">
    <property type="entry name" value="ENHANCER OF POLYCOMB"/>
    <property type="match status" value="1"/>
</dbReference>
<protein>
    <submittedName>
        <fullName evidence="2">Uncharacterized protein</fullName>
    </submittedName>
</protein>
<organism evidence="2 3">
    <name type="scientific">Ilex paraguariensis</name>
    <name type="common">yerba mate</name>
    <dbReference type="NCBI Taxonomy" id="185542"/>
    <lineage>
        <taxon>Eukaryota</taxon>
        <taxon>Viridiplantae</taxon>
        <taxon>Streptophyta</taxon>
        <taxon>Embryophyta</taxon>
        <taxon>Tracheophyta</taxon>
        <taxon>Spermatophyta</taxon>
        <taxon>Magnoliopsida</taxon>
        <taxon>eudicotyledons</taxon>
        <taxon>Gunneridae</taxon>
        <taxon>Pentapetalae</taxon>
        <taxon>asterids</taxon>
        <taxon>campanulids</taxon>
        <taxon>Aquifoliales</taxon>
        <taxon>Aquifoliaceae</taxon>
        <taxon>Ilex</taxon>
    </lineage>
</organism>
<comment type="caution">
    <text evidence="2">The sequence shown here is derived from an EMBL/GenBank/DDBJ whole genome shotgun (WGS) entry which is preliminary data.</text>
</comment>
<feature type="region of interest" description="Disordered" evidence="1">
    <location>
        <begin position="286"/>
        <end position="305"/>
    </location>
</feature>